<dbReference type="InterPro" id="IPR027417">
    <property type="entry name" value="P-loop_NTPase"/>
</dbReference>
<dbReference type="Pfam" id="PF08423">
    <property type="entry name" value="Rad51"/>
    <property type="match status" value="1"/>
</dbReference>
<gene>
    <name evidence="8" type="ORF">A1O3_08359</name>
</gene>
<evidence type="ECO:0000313" key="9">
    <source>
        <dbReference type="Proteomes" id="UP000019478"/>
    </source>
</evidence>
<keyword evidence="5" id="KW-0234">DNA repair</keyword>
<dbReference type="GO" id="GO:0005524">
    <property type="term" value="F:ATP binding"/>
    <property type="evidence" value="ECO:0007669"/>
    <property type="project" value="UniProtKB-KW"/>
</dbReference>
<keyword evidence="2" id="KW-0547">Nucleotide-binding</keyword>
<evidence type="ECO:0000256" key="1">
    <source>
        <dbReference type="ARBA" id="ARBA00004123"/>
    </source>
</evidence>
<dbReference type="HOGENOM" id="CLU_013059_1_1_1"/>
<dbReference type="EMBL" id="AMGY01000007">
    <property type="protein sequence ID" value="EXJ80073.1"/>
    <property type="molecule type" value="Genomic_DNA"/>
</dbReference>
<dbReference type="RefSeq" id="XP_007736647.1">
    <property type="nucleotide sequence ID" value="XM_007738457.1"/>
</dbReference>
<evidence type="ECO:0000256" key="3">
    <source>
        <dbReference type="ARBA" id="ARBA00022763"/>
    </source>
</evidence>
<dbReference type="GO" id="GO:0090656">
    <property type="term" value="P:t-circle formation"/>
    <property type="evidence" value="ECO:0007669"/>
    <property type="project" value="TreeGrafter"/>
</dbReference>
<keyword evidence="3" id="KW-0227">DNA damage</keyword>
<evidence type="ECO:0000313" key="8">
    <source>
        <dbReference type="EMBL" id="EXJ80073.1"/>
    </source>
</evidence>
<dbReference type="PROSITE" id="PS50162">
    <property type="entry name" value="RECA_2"/>
    <property type="match status" value="1"/>
</dbReference>
<dbReference type="GO" id="GO:0000722">
    <property type="term" value="P:telomere maintenance via recombination"/>
    <property type="evidence" value="ECO:0007669"/>
    <property type="project" value="TreeGrafter"/>
</dbReference>
<evidence type="ECO:0000259" key="7">
    <source>
        <dbReference type="PROSITE" id="PS50162"/>
    </source>
</evidence>
<dbReference type="STRING" id="1182542.W9XIM9"/>
<dbReference type="GO" id="GO:0061982">
    <property type="term" value="P:meiosis I cell cycle process"/>
    <property type="evidence" value="ECO:0007669"/>
    <property type="project" value="UniProtKB-ARBA"/>
</dbReference>
<sequence>MSDLLEVLPDFDIKPFTHLFHSLEKNDITVTDLVTSDPKEIARRCPLPSADVQRLVSEIIQALQGDVQSGVKTCKITATRNINTAGTAGGCDSEGTGSVRGEKVKTLDTAIDRALAGGFQPGHITEIVGESAVGKTQLVLGLLLSVQLPPPRGLGKGAIYVSTEAPLNTSRLKQMLYSHPEYEGMEPQDQPSLDHVHTIATNDLEAQEHILRYQLPVAVKRFNIGLVVLDSVAANFRAEHETRTPAGLAERAVELGKLGAMLRRVAIDNKAAIVVTNQVSDRFEDPKNMLRPSSPATMSSPALPGPGIPAAHVEIRREVQSLDYQQCFFTGWGNDRQETHGQYKNPALGLAWANQISARVVLKMESQRQEYTGGNIWREKKKSRTFAVVFAPWAPPTHPPVRYEIGMQGIASVVDTVNPATALAEVGEEHADLLNEELWATDEDDEFP</sequence>
<name>W9XIM9_9EURO</name>
<keyword evidence="9" id="KW-1185">Reference proteome</keyword>
<comment type="caution">
    <text evidence="8">The sequence shown here is derived from an EMBL/GenBank/DDBJ whole genome shotgun (WGS) entry which is preliminary data.</text>
</comment>
<dbReference type="PANTHER" id="PTHR46487:SF1">
    <property type="entry name" value="DNA REPAIR PROTEIN XRCC3"/>
    <property type="match status" value="1"/>
</dbReference>
<dbReference type="eggNOG" id="KOG1564">
    <property type="taxonomic scope" value="Eukaryota"/>
</dbReference>
<evidence type="ECO:0000256" key="5">
    <source>
        <dbReference type="ARBA" id="ARBA00023204"/>
    </source>
</evidence>
<dbReference type="OrthoDB" id="1861185at2759"/>
<dbReference type="CDD" id="cd19491">
    <property type="entry name" value="XRCC3"/>
    <property type="match status" value="1"/>
</dbReference>
<reference evidence="8 9" key="1">
    <citation type="submission" date="2013-03" db="EMBL/GenBank/DDBJ databases">
        <title>The Genome Sequence of Capronia epimyces CBS 606.96.</title>
        <authorList>
            <consortium name="The Broad Institute Genomics Platform"/>
            <person name="Cuomo C."/>
            <person name="de Hoog S."/>
            <person name="Gorbushina A."/>
            <person name="Walker B."/>
            <person name="Young S.K."/>
            <person name="Zeng Q."/>
            <person name="Gargeya S."/>
            <person name="Fitzgerald M."/>
            <person name="Haas B."/>
            <person name="Abouelleil A."/>
            <person name="Allen A.W."/>
            <person name="Alvarado L."/>
            <person name="Arachchi H.M."/>
            <person name="Berlin A.M."/>
            <person name="Chapman S.B."/>
            <person name="Gainer-Dewar J."/>
            <person name="Goldberg J."/>
            <person name="Griggs A."/>
            <person name="Gujja S."/>
            <person name="Hansen M."/>
            <person name="Howarth C."/>
            <person name="Imamovic A."/>
            <person name="Ireland A."/>
            <person name="Larimer J."/>
            <person name="McCowan C."/>
            <person name="Murphy C."/>
            <person name="Pearson M."/>
            <person name="Poon T.W."/>
            <person name="Priest M."/>
            <person name="Roberts A."/>
            <person name="Saif S."/>
            <person name="Shea T."/>
            <person name="Sisk P."/>
            <person name="Sykes S."/>
            <person name="Wortman J."/>
            <person name="Nusbaum C."/>
            <person name="Birren B."/>
        </authorList>
    </citation>
    <scope>NUCLEOTIDE SEQUENCE [LARGE SCALE GENOMIC DNA]</scope>
    <source>
        <strain evidence="8 9">CBS 606.96</strain>
    </source>
</reference>
<protein>
    <recommendedName>
        <fullName evidence="7">RecA family profile 1 domain-containing protein</fullName>
    </recommendedName>
</protein>
<dbReference type="GO" id="GO:0000400">
    <property type="term" value="F:four-way junction DNA binding"/>
    <property type="evidence" value="ECO:0007669"/>
    <property type="project" value="TreeGrafter"/>
</dbReference>
<dbReference type="InterPro" id="IPR047348">
    <property type="entry name" value="XRCC3-like_C"/>
</dbReference>
<dbReference type="InterPro" id="IPR013632">
    <property type="entry name" value="Rad51_C"/>
</dbReference>
<dbReference type="PANTHER" id="PTHR46487">
    <property type="entry name" value="DNA REPAIR PROTEIN XRCC3"/>
    <property type="match status" value="1"/>
</dbReference>
<organism evidence="8 9">
    <name type="scientific">Capronia epimyces CBS 606.96</name>
    <dbReference type="NCBI Taxonomy" id="1182542"/>
    <lineage>
        <taxon>Eukaryota</taxon>
        <taxon>Fungi</taxon>
        <taxon>Dikarya</taxon>
        <taxon>Ascomycota</taxon>
        <taxon>Pezizomycotina</taxon>
        <taxon>Eurotiomycetes</taxon>
        <taxon>Chaetothyriomycetidae</taxon>
        <taxon>Chaetothyriales</taxon>
        <taxon>Herpotrichiellaceae</taxon>
        <taxon>Capronia</taxon>
    </lineage>
</organism>
<dbReference type="AlphaFoldDB" id="W9XIM9"/>
<dbReference type="GO" id="GO:0033065">
    <property type="term" value="C:Rad51C-XRCC3 complex"/>
    <property type="evidence" value="ECO:0007669"/>
    <property type="project" value="TreeGrafter"/>
</dbReference>
<keyword evidence="6" id="KW-0539">Nucleus</keyword>
<proteinExistence type="predicted"/>
<dbReference type="SUPFAM" id="SSF52540">
    <property type="entry name" value="P-loop containing nucleoside triphosphate hydrolases"/>
    <property type="match status" value="1"/>
</dbReference>
<dbReference type="Gene3D" id="3.40.50.300">
    <property type="entry name" value="P-loop containing nucleotide triphosphate hydrolases"/>
    <property type="match status" value="1"/>
</dbReference>
<dbReference type="GO" id="GO:0140664">
    <property type="term" value="F:ATP-dependent DNA damage sensor activity"/>
    <property type="evidence" value="ECO:0007669"/>
    <property type="project" value="InterPro"/>
</dbReference>
<dbReference type="Proteomes" id="UP000019478">
    <property type="component" value="Unassembled WGS sequence"/>
</dbReference>
<keyword evidence="4" id="KW-0067">ATP-binding</keyword>
<evidence type="ECO:0000256" key="2">
    <source>
        <dbReference type="ARBA" id="ARBA00022741"/>
    </source>
</evidence>
<dbReference type="GO" id="GO:0005657">
    <property type="term" value="C:replication fork"/>
    <property type="evidence" value="ECO:0007669"/>
    <property type="project" value="TreeGrafter"/>
</dbReference>
<dbReference type="GO" id="GO:0071140">
    <property type="term" value="P:resolution of mitotic recombination intermediates"/>
    <property type="evidence" value="ECO:0007669"/>
    <property type="project" value="TreeGrafter"/>
</dbReference>
<evidence type="ECO:0000256" key="6">
    <source>
        <dbReference type="ARBA" id="ARBA00023242"/>
    </source>
</evidence>
<comment type="subcellular location">
    <subcellularLocation>
        <location evidence="1">Nucleus</location>
    </subcellularLocation>
</comment>
<dbReference type="GO" id="GO:0045003">
    <property type="term" value="P:double-strand break repair via synthesis-dependent strand annealing"/>
    <property type="evidence" value="ECO:0007669"/>
    <property type="project" value="TreeGrafter"/>
</dbReference>
<feature type="domain" description="RecA family profile 1" evidence="7">
    <location>
        <begin position="100"/>
        <end position="279"/>
    </location>
</feature>
<dbReference type="GeneID" id="19172447"/>
<accession>W9XIM9</accession>
<evidence type="ECO:0000256" key="4">
    <source>
        <dbReference type="ARBA" id="ARBA00022840"/>
    </source>
</evidence>
<dbReference type="InterPro" id="IPR020588">
    <property type="entry name" value="RecA_ATP-bd"/>
</dbReference>